<dbReference type="Pfam" id="PF06925">
    <property type="entry name" value="MGDG_synth"/>
    <property type="match status" value="1"/>
</dbReference>
<evidence type="ECO:0000259" key="4">
    <source>
        <dbReference type="Pfam" id="PF06925"/>
    </source>
</evidence>
<dbReference type="SUPFAM" id="SSF53756">
    <property type="entry name" value="UDP-Glycosyltransferase/glycogen phosphorylase"/>
    <property type="match status" value="1"/>
</dbReference>
<dbReference type="RefSeq" id="WP_212963343.1">
    <property type="nucleotide sequence ID" value="NZ_BOQT01000009.1"/>
</dbReference>
<dbReference type="PANTHER" id="PTHR43025">
    <property type="entry name" value="MONOGALACTOSYLDIACYLGLYCEROL SYNTHASE"/>
    <property type="match status" value="1"/>
</dbReference>
<proteinExistence type="inferred from homology"/>
<dbReference type="InterPro" id="IPR009695">
    <property type="entry name" value="Diacylglyc_glucosyltr_N"/>
</dbReference>
<dbReference type="Proteomes" id="UP000680279">
    <property type="component" value="Unassembled WGS sequence"/>
</dbReference>
<feature type="domain" description="Diacylglycerol glucosyltransferase N-terminal" evidence="4">
    <location>
        <begin position="16"/>
        <end position="181"/>
    </location>
</feature>
<protein>
    <submittedName>
        <fullName evidence="5">Glycosyltransferase YkoN</fullName>
    </submittedName>
</protein>
<dbReference type="PANTHER" id="PTHR43025:SF3">
    <property type="entry name" value="MONOGALACTOSYLDIACYLGLYCEROL SYNTHASE 1, CHLOROPLASTIC"/>
    <property type="match status" value="1"/>
</dbReference>
<keyword evidence="2" id="KW-0328">Glycosyltransferase</keyword>
<sequence>MKKILFLPLLQLRSGHHQVADALMDSIQKYSNSTICKKVDLVSYTNKTLEKLVTNCYLKWIRYAPETYHHAYKNVFSTPAKTDYFFRWHQSFFMNKMRQLLTEEAPDMVVCTQSFPSYLLSKIKRIERCNVPVINVYTDFFVNGIWGKEGIDAHFLPCREVKETLSSSIPAHKMIVTGIPVHEEILKSEKQENAIKRPRILIAGGNSGLGKILTLVQELSESSHYDYLVLCGKNKPLYEEIHSWNNERIQPLSYISSRKAMNKLYEQADAIITKPGGVTVSEALQKEVPIFIHSMLPGQEKINMNYLKKHHLVFELEEHTPLEQQLKNTLADEIKMGRWKQSITTYHEEIELKSPKGVVEIFDRMLEKRIQRRESIFS</sequence>
<dbReference type="EMBL" id="BOQT01000009">
    <property type="protein sequence ID" value="GIN21516.1"/>
    <property type="molecule type" value="Genomic_DNA"/>
</dbReference>
<accession>A0ABQ4K947</accession>
<evidence type="ECO:0000256" key="2">
    <source>
        <dbReference type="ARBA" id="ARBA00022676"/>
    </source>
</evidence>
<name>A0ABQ4K947_9BACI</name>
<organism evidence="5 6">
    <name type="scientific">Siminovitchia fordii</name>
    <dbReference type="NCBI Taxonomy" id="254759"/>
    <lineage>
        <taxon>Bacteria</taxon>
        <taxon>Bacillati</taxon>
        <taxon>Bacillota</taxon>
        <taxon>Bacilli</taxon>
        <taxon>Bacillales</taxon>
        <taxon>Bacillaceae</taxon>
        <taxon>Siminovitchia</taxon>
    </lineage>
</organism>
<dbReference type="Gene3D" id="3.40.50.2000">
    <property type="entry name" value="Glycogen Phosphorylase B"/>
    <property type="match status" value="1"/>
</dbReference>
<keyword evidence="6" id="KW-1185">Reference proteome</keyword>
<comment type="caution">
    <text evidence="5">The sequence shown here is derived from an EMBL/GenBank/DDBJ whole genome shotgun (WGS) entry which is preliminary data.</text>
</comment>
<keyword evidence="3" id="KW-0808">Transferase</keyword>
<dbReference type="InterPro" id="IPR050519">
    <property type="entry name" value="Glycosyltransf_28_UgtP"/>
</dbReference>
<gene>
    <name evidence="5" type="primary">ykoN_2</name>
    <name evidence="5" type="ORF">J1TS3_26500</name>
</gene>
<comment type="similarity">
    <text evidence="1">Belongs to the glycosyltransferase 28 family.</text>
</comment>
<evidence type="ECO:0000313" key="6">
    <source>
        <dbReference type="Proteomes" id="UP000680279"/>
    </source>
</evidence>
<reference evidence="5 6" key="1">
    <citation type="submission" date="2021-03" db="EMBL/GenBank/DDBJ databases">
        <title>Antimicrobial resistance genes in bacteria isolated from Japanese honey, and their potential for conferring macrolide and lincosamide resistance in the American foulbrood pathogen Paenibacillus larvae.</title>
        <authorList>
            <person name="Okamoto M."/>
            <person name="Kumagai M."/>
            <person name="Kanamori H."/>
            <person name="Takamatsu D."/>
        </authorList>
    </citation>
    <scope>NUCLEOTIDE SEQUENCE [LARGE SCALE GENOMIC DNA]</scope>
    <source>
        <strain evidence="5 6">J1TS3</strain>
    </source>
</reference>
<evidence type="ECO:0000256" key="1">
    <source>
        <dbReference type="ARBA" id="ARBA00006962"/>
    </source>
</evidence>
<evidence type="ECO:0000313" key="5">
    <source>
        <dbReference type="EMBL" id="GIN21516.1"/>
    </source>
</evidence>
<evidence type="ECO:0000256" key="3">
    <source>
        <dbReference type="ARBA" id="ARBA00022679"/>
    </source>
</evidence>